<dbReference type="Proteomes" id="UP000561726">
    <property type="component" value="Unassembled WGS sequence"/>
</dbReference>
<gene>
    <name evidence="4" type="ORF">BJ997_002645</name>
</gene>
<dbReference type="Pfam" id="PF14258">
    <property type="entry name" value="DUF4350"/>
    <property type="match status" value="1"/>
</dbReference>
<feature type="domain" description="DUF4350" evidence="3">
    <location>
        <begin position="68"/>
        <end position="247"/>
    </location>
</feature>
<dbReference type="RefSeq" id="WP_052542564.1">
    <property type="nucleotide sequence ID" value="NZ_JACHBQ010000001.1"/>
</dbReference>
<dbReference type="OrthoDB" id="5241668at2"/>
<protein>
    <recommendedName>
        <fullName evidence="3">DUF4350 domain-containing protein</fullName>
    </recommendedName>
</protein>
<organism evidence="4 5">
    <name type="scientific">Cryobacterium roopkundense</name>
    <dbReference type="NCBI Taxonomy" id="1001240"/>
    <lineage>
        <taxon>Bacteria</taxon>
        <taxon>Bacillati</taxon>
        <taxon>Actinomycetota</taxon>
        <taxon>Actinomycetes</taxon>
        <taxon>Micrococcales</taxon>
        <taxon>Microbacteriaceae</taxon>
        <taxon>Cryobacterium</taxon>
    </lineage>
</organism>
<feature type="compositionally biased region" description="Polar residues" evidence="1">
    <location>
        <begin position="7"/>
        <end position="25"/>
    </location>
</feature>
<evidence type="ECO:0000313" key="4">
    <source>
        <dbReference type="EMBL" id="MBB5642097.1"/>
    </source>
</evidence>
<sequence length="431" mass="44298">MRRLTEASGTHPLSSGDASRNAPSITPTLRTSVRRSLFWVVAGVGVLIVALVSAAVLGGQSAGRPLASDSAAPTGGQALAEVLRQQGVTVVPVDSLTEARAALSAADDATVFFSDADGFLDAQGLTELATLAPRTVVAAPDFLALQSLAPEVGFGGVGNKSPVPADCTLPAALRAGSLSPDGDTLRIPAGSAGSATLTGCFPSDDGAYSVVDRVEGGRDVTLVGDAAVFSNDQIATYGNAALALNLVGASDTVVWYLPTLADVARTGVPSMGELTPGWLTPTLLLLGLVFAAAAIWRGRRFGPLVAENLPVTVKASETMEGRARLYARGNTRLRALDALRIGATQRLAVMVGLGRGAGLSEIVLAVAARTGVPSDQVRAVLVQEQPVGDSDLMRLSARLEQLERDTRAATHTVVRNPSTPNDTAPHGRMDS</sequence>
<evidence type="ECO:0000256" key="1">
    <source>
        <dbReference type="SAM" id="MobiDB-lite"/>
    </source>
</evidence>
<reference evidence="4 5" key="1">
    <citation type="submission" date="2020-08" db="EMBL/GenBank/DDBJ databases">
        <title>Sequencing the genomes of 1000 actinobacteria strains.</title>
        <authorList>
            <person name="Klenk H.-P."/>
        </authorList>
    </citation>
    <scope>NUCLEOTIDE SEQUENCE [LARGE SCALE GENOMIC DNA]</scope>
    <source>
        <strain evidence="4 5">DSM 21065</strain>
    </source>
</reference>
<dbReference type="InterPro" id="IPR025646">
    <property type="entry name" value="DUF4350"/>
</dbReference>
<accession>A0A7W9E3Y1</accession>
<evidence type="ECO:0000259" key="3">
    <source>
        <dbReference type="Pfam" id="PF14258"/>
    </source>
</evidence>
<keyword evidence="2" id="KW-0472">Membrane</keyword>
<feature type="transmembrane region" description="Helical" evidence="2">
    <location>
        <begin position="37"/>
        <end position="57"/>
    </location>
</feature>
<feature type="compositionally biased region" description="Polar residues" evidence="1">
    <location>
        <begin position="413"/>
        <end position="422"/>
    </location>
</feature>
<proteinExistence type="predicted"/>
<evidence type="ECO:0000313" key="5">
    <source>
        <dbReference type="Proteomes" id="UP000561726"/>
    </source>
</evidence>
<name>A0A7W9E3Y1_9MICO</name>
<keyword evidence="2" id="KW-1133">Transmembrane helix</keyword>
<feature type="region of interest" description="Disordered" evidence="1">
    <location>
        <begin position="1"/>
        <end position="25"/>
    </location>
</feature>
<feature type="region of interest" description="Disordered" evidence="1">
    <location>
        <begin position="410"/>
        <end position="431"/>
    </location>
</feature>
<evidence type="ECO:0000256" key="2">
    <source>
        <dbReference type="SAM" id="Phobius"/>
    </source>
</evidence>
<dbReference type="EMBL" id="JACHBQ010000001">
    <property type="protein sequence ID" value="MBB5642097.1"/>
    <property type="molecule type" value="Genomic_DNA"/>
</dbReference>
<keyword evidence="2" id="KW-0812">Transmembrane</keyword>
<dbReference type="AlphaFoldDB" id="A0A7W9E3Y1"/>
<feature type="transmembrane region" description="Helical" evidence="2">
    <location>
        <begin position="278"/>
        <end position="296"/>
    </location>
</feature>
<comment type="caution">
    <text evidence="4">The sequence shown here is derived from an EMBL/GenBank/DDBJ whole genome shotgun (WGS) entry which is preliminary data.</text>
</comment>